<name>A0ABX1U2P5_9PROT</name>
<keyword evidence="2" id="KW-1185">Reference proteome</keyword>
<gene>
    <name evidence="1" type="ORF">E4Q23_21080</name>
</gene>
<reference evidence="1 2" key="1">
    <citation type="submission" date="2019-03" db="EMBL/GenBank/DDBJ databases">
        <title>Metabolic reconstructions from genomes of highly enriched 'Candidatus Accumulibacter' and 'Candidatus Competibacter' bioreactor populations.</title>
        <authorList>
            <person name="Annavajhala M.K."/>
            <person name="Welles L."/>
            <person name="Abbas B."/>
            <person name="Sorokin D."/>
            <person name="Park H."/>
            <person name="Van Loosdrecht M."/>
            <person name="Chandran K."/>
        </authorList>
    </citation>
    <scope>NUCLEOTIDE SEQUENCE [LARGE SCALE GENOMIC DNA]</scope>
    <source>
        <strain evidence="1 2">SBR_S</strain>
    </source>
</reference>
<dbReference type="Proteomes" id="UP000749010">
    <property type="component" value="Unassembled WGS sequence"/>
</dbReference>
<feature type="non-terminal residue" evidence="1">
    <location>
        <position position="1"/>
    </location>
</feature>
<dbReference type="RefSeq" id="WP_248595637.1">
    <property type="nucleotide sequence ID" value="NZ_SPMY01000099.1"/>
</dbReference>
<evidence type="ECO:0000313" key="2">
    <source>
        <dbReference type="Proteomes" id="UP000749010"/>
    </source>
</evidence>
<dbReference type="Pfam" id="PF07042">
    <property type="entry name" value="TrfA"/>
    <property type="match status" value="1"/>
</dbReference>
<dbReference type="EMBL" id="SPMY01000099">
    <property type="protein sequence ID" value="NMQ30028.1"/>
    <property type="molecule type" value="Genomic_DNA"/>
</dbReference>
<dbReference type="InterPro" id="IPR010751">
    <property type="entry name" value="TrfA"/>
</dbReference>
<proteinExistence type="predicted"/>
<protein>
    <recommendedName>
        <fullName evidence="3">Mobile element protein</fullName>
    </recommendedName>
</protein>
<comment type="caution">
    <text evidence="1">The sequence shown here is derived from an EMBL/GenBank/DDBJ whole genome shotgun (WGS) entry which is preliminary data.</text>
</comment>
<sequence length="148" mass="16503">MREIARQRESAEIIQLPLWPEPKRGTPNSFIRSALFSAIQSKDRQFIDGKTLDSQAGITIKYTGQQLNQEDLTLWETLVHLAKGHPLGNVCSFTAHGLLKAMCLEPRAYVSRTPCLWRGVCATSWAKTATKQQHDGAAAPQMCLEPRA</sequence>
<evidence type="ECO:0008006" key="3">
    <source>
        <dbReference type="Google" id="ProtNLM"/>
    </source>
</evidence>
<organism evidence="1 2">
    <name type="scientific">Candidatus Accumulibacter phosphatis</name>
    <dbReference type="NCBI Taxonomy" id="327160"/>
    <lineage>
        <taxon>Bacteria</taxon>
        <taxon>Pseudomonadati</taxon>
        <taxon>Pseudomonadota</taxon>
        <taxon>Betaproteobacteria</taxon>
        <taxon>Candidatus Accumulibacter</taxon>
    </lineage>
</organism>
<evidence type="ECO:0000313" key="1">
    <source>
        <dbReference type="EMBL" id="NMQ30028.1"/>
    </source>
</evidence>
<accession>A0ABX1U2P5</accession>